<name>A0ABS1QME5_9GAMM</name>
<evidence type="ECO:0000256" key="1">
    <source>
        <dbReference type="ARBA" id="ARBA00004903"/>
    </source>
</evidence>
<dbReference type="PROSITE" id="PS51330">
    <property type="entry name" value="DHFR_2"/>
    <property type="match status" value="1"/>
</dbReference>
<evidence type="ECO:0000313" key="12">
    <source>
        <dbReference type="Proteomes" id="UP000638570"/>
    </source>
</evidence>
<dbReference type="InterPro" id="IPR012259">
    <property type="entry name" value="DHFR"/>
</dbReference>
<evidence type="ECO:0000256" key="4">
    <source>
        <dbReference type="ARBA" id="ARBA00022563"/>
    </source>
</evidence>
<comment type="function">
    <text evidence="7 8">Key enzyme in folate metabolism. Catalyzes an essential reaction for de novo glycine and purine synthesis, and for DNA precursor synthesis.</text>
</comment>
<dbReference type="EMBL" id="JAERTZ010000002">
    <property type="protein sequence ID" value="MBL1376031.1"/>
    <property type="molecule type" value="Genomic_DNA"/>
</dbReference>
<dbReference type="Gene3D" id="3.40.430.10">
    <property type="entry name" value="Dihydrofolate Reductase, subunit A"/>
    <property type="match status" value="1"/>
</dbReference>
<evidence type="ECO:0000256" key="9">
    <source>
        <dbReference type="RuleBase" id="RU004474"/>
    </source>
</evidence>
<comment type="similarity">
    <text evidence="2 8 9">Belongs to the dihydrofolate reductase family.</text>
</comment>
<dbReference type="EC" id="1.5.1.3" evidence="3 8"/>
<dbReference type="InterPro" id="IPR017925">
    <property type="entry name" value="DHFR_CS"/>
</dbReference>
<evidence type="ECO:0000259" key="10">
    <source>
        <dbReference type="PROSITE" id="PS51330"/>
    </source>
</evidence>
<feature type="domain" description="DHFR" evidence="10">
    <location>
        <begin position="2"/>
        <end position="159"/>
    </location>
</feature>
<proteinExistence type="inferred from homology"/>
<dbReference type="NCBIfam" id="NF008037">
    <property type="entry name" value="PRK10769.1"/>
    <property type="match status" value="1"/>
</dbReference>
<dbReference type="Pfam" id="PF00186">
    <property type="entry name" value="DHFR_1"/>
    <property type="match status" value="1"/>
</dbReference>
<evidence type="ECO:0000256" key="5">
    <source>
        <dbReference type="ARBA" id="ARBA00022857"/>
    </source>
</evidence>
<keyword evidence="12" id="KW-1185">Reference proteome</keyword>
<accession>A0ABS1QME5</accession>
<keyword evidence="6 8" id="KW-0560">Oxidoreductase</keyword>
<dbReference type="PANTHER" id="PTHR48069">
    <property type="entry name" value="DIHYDROFOLATE REDUCTASE"/>
    <property type="match status" value="1"/>
</dbReference>
<dbReference type="CDD" id="cd00209">
    <property type="entry name" value="DHFR"/>
    <property type="match status" value="1"/>
</dbReference>
<evidence type="ECO:0000313" key="11">
    <source>
        <dbReference type="EMBL" id="MBL1376031.1"/>
    </source>
</evidence>
<reference evidence="12" key="1">
    <citation type="submission" date="2021-01" db="EMBL/GenBank/DDBJ databases">
        <title>Genome public.</title>
        <authorList>
            <person name="Liu C."/>
            <person name="Sun Q."/>
        </authorList>
    </citation>
    <scope>NUCLEOTIDE SEQUENCE [LARGE SCALE GENOMIC DNA]</scope>
    <source>
        <strain evidence="12">CGMCC 1.18722</strain>
    </source>
</reference>
<gene>
    <name evidence="11" type="primary">folA</name>
    <name evidence="11" type="ORF">JKV55_01630</name>
</gene>
<evidence type="ECO:0000256" key="7">
    <source>
        <dbReference type="ARBA" id="ARBA00025067"/>
    </source>
</evidence>
<dbReference type="RefSeq" id="WP_202081992.1">
    <property type="nucleotide sequence ID" value="NZ_JAERTZ010000002.1"/>
</dbReference>
<sequence length="166" mass="18525">MIVSLIVAMTRERVIGRDNQMPWHLPADLAYFKQTTLGKPVVMGRNTFSSIGKPLPGRRNIIVSRSLREAPAGTELVASPAEALALVADEAEVMIIGGGQLYAAFMPLASRLYLTLIDASLEGDTRFPAVGEEWRLVSEQRRPADERNAYECRFQRLERQWEAQPA</sequence>
<dbReference type="SUPFAM" id="SSF53597">
    <property type="entry name" value="Dihydrofolate reductase-like"/>
    <property type="match status" value="1"/>
</dbReference>
<comment type="catalytic activity">
    <reaction evidence="8">
        <text>(6S)-5,6,7,8-tetrahydrofolate + NADP(+) = 7,8-dihydrofolate + NADPH + H(+)</text>
        <dbReference type="Rhea" id="RHEA:15009"/>
        <dbReference type="ChEBI" id="CHEBI:15378"/>
        <dbReference type="ChEBI" id="CHEBI:57451"/>
        <dbReference type="ChEBI" id="CHEBI:57453"/>
        <dbReference type="ChEBI" id="CHEBI:57783"/>
        <dbReference type="ChEBI" id="CHEBI:58349"/>
        <dbReference type="EC" id="1.5.1.3"/>
    </reaction>
</comment>
<dbReference type="PANTHER" id="PTHR48069:SF3">
    <property type="entry name" value="DIHYDROFOLATE REDUCTASE"/>
    <property type="match status" value="1"/>
</dbReference>
<evidence type="ECO:0000256" key="6">
    <source>
        <dbReference type="ARBA" id="ARBA00023002"/>
    </source>
</evidence>
<dbReference type="Proteomes" id="UP000638570">
    <property type="component" value="Unassembled WGS sequence"/>
</dbReference>
<comment type="pathway">
    <text evidence="1 8">Cofactor biosynthesis; tetrahydrofolate biosynthesis; 5,6,7,8-tetrahydrofolate from 7,8-dihydrofolate: step 1/1.</text>
</comment>
<keyword evidence="5 8" id="KW-0521">NADP</keyword>
<evidence type="ECO:0000256" key="3">
    <source>
        <dbReference type="ARBA" id="ARBA00012856"/>
    </source>
</evidence>
<dbReference type="InterPro" id="IPR024072">
    <property type="entry name" value="DHFR-like_dom_sf"/>
</dbReference>
<comment type="caution">
    <text evidence="11">The sequence shown here is derived from an EMBL/GenBank/DDBJ whole genome shotgun (WGS) entry which is preliminary data.</text>
</comment>
<dbReference type="PROSITE" id="PS00075">
    <property type="entry name" value="DHFR_1"/>
    <property type="match status" value="1"/>
</dbReference>
<organism evidence="11 12">
    <name type="scientific">Zobellella iuensis</name>
    <dbReference type="NCBI Taxonomy" id="2803811"/>
    <lineage>
        <taxon>Bacteria</taxon>
        <taxon>Pseudomonadati</taxon>
        <taxon>Pseudomonadota</taxon>
        <taxon>Gammaproteobacteria</taxon>
        <taxon>Aeromonadales</taxon>
        <taxon>Aeromonadaceae</taxon>
        <taxon>Zobellella</taxon>
    </lineage>
</organism>
<dbReference type="InterPro" id="IPR001796">
    <property type="entry name" value="DHFR_dom"/>
</dbReference>
<protein>
    <recommendedName>
        <fullName evidence="3 8">Dihydrofolate reductase</fullName>
        <ecNumber evidence="3 8">1.5.1.3</ecNumber>
    </recommendedName>
</protein>
<keyword evidence="4 8" id="KW-0554">One-carbon metabolism</keyword>
<evidence type="ECO:0000256" key="2">
    <source>
        <dbReference type="ARBA" id="ARBA00009539"/>
    </source>
</evidence>
<dbReference type="PRINTS" id="PR00070">
    <property type="entry name" value="DHFR"/>
</dbReference>
<dbReference type="PIRSF" id="PIRSF000194">
    <property type="entry name" value="DHFR"/>
    <property type="match status" value="1"/>
</dbReference>
<evidence type="ECO:0000256" key="8">
    <source>
        <dbReference type="PIRNR" id="PIRNR000194"/>
    </source>
</evidence>